<feature type="region of interest" description="Disordered" evidence="1">
    <location>
        <begin position="334"/>
        <end position="431"/>
    </location>
</feature>
<dbReference type="GO" id="GO:0005737">
    <property type="term" value="C:cytoplasm"/>
    <property type="evidence" value="ECO:0007669"/>
    <property type="project" value="TreeGrafter"/>
</dbReference>
<feature type="compositionally biased region" description="Pro residues" evidence="1">
    <location>
        <begin position="394"/>
        <end position="431"/>
    </location>
</feature>
<comment type="caution">
    <text evidence="3">The sequence shown here is derived from an EMBL/GenBank/DDBJ whole genome shotgun (WGS) entry which is preliminary data.</text>
</comment>
<dbReference type="CDD" id="cd00170">
    <property type="entry name" value="SEC14"/>
    <property type="match status" value="1"/>
</dbReference>
<reference evidence="3" key="1">
    <citation type="submission" date="2020-06" db="EMBL/GenBank/DDBJ databases">
        <authorList>
            <consortium name="Plant Systems Biology data submission"/>
        </authorList>
    </citation>
    <scope>NUCLEOTIDE SEQUENCE</scope>
    <source>
        <strain evidence="3">D6</strain>
    </source>
</reference>
<gene>
    <name evidence="3" type="ORF">SEMRO_3223_G345530.1</name>
</gene>
<dbReference type="InterPro" id="IPR036865">
    <property type="entry name" value="CRAL-TRIO_dom_sf"/>
</dbReference>
<sequence length="431" mass="48357">MAVEPAKAESYEARWNQANVIEAVQLWKLNPSDQQKFFVLQKKLQDVQHPWNDPHVVLGFVEAFGFPAAEQKFRKMIEWRLRNKVDSLLKEYHPNPLLMDHSPVAFLADYDHEGDPIYCERGGACDAKGLLKRFSKEQLMRHSIWLREVQSDGAWLDDYKEQMGRPVVSITVVYDLQGLCGRHLQPNVISFFQRLMNITEEYYPGPVKRVIVIRSPPIFRTVWAVVKHFFSEESRQKMIFANKDYSTLPSHPSLFTLSFTVPPPSPLFLPSPPFLSPTSHSSPYPTLYSPLPTPPPLLPSHLTLLPSPDTSHLPFSSASAVTTFTLRLLSHPSSPPYLSTTSTPSLPSPSLRPYHFQSFPPTSLPLPASSPSSAPLPSSRSSLLRPSSNFPLTTFPPPPLRPSPLPLTPSFPPPSTLHTPTPTPKLPNSTP</sequence>
<dbReference type="Pfam" id="PF00650">
    <property type="entry name" value="CRAL_TRIO"/>
    <property type="match status" value="1"/>
</dbReference>
<accession>A0A9N8F1R9</accession>
<evidence type="ECO:0000256" key="1">
    <source>
        <dbReference type="SAM" id="MobiDB-lite"/>
    </source>
</evidence>
<dbReference type="PANTHER" id="PTHR23324">
    <property type="entry name" value="SEC14 RELATED PROTEIN"/>
    <property type="match status" value="1"/>
</dbReference>
<name>A0A9N8F1R9_9STRA</name>
<evidence type="ECO:0000259" key="2">
    <source>
        <dbReference type="PROSITE" id="PS50191"/>
    </source>
</evidence>
<dbReference type="InterPro" id="IPR001251">
    <property type="entry name" value="CRAL-TRIO_dom"/>
</dbReference>
<protein>
    <submittedName>
        <fullName evidence="3">SEC14-like protein</fullName>
    </submittedName>
</protein>
<dbReference type="InterPro" id="IPR051064">
    <property type="entry name" value="SEC14/CRAL-TRIO_domain"/>
</dbReference>
<dbReference type="PROSITE" id="PS50191">
    <property type="entry name" value="CRAL_TRIO"/>
    <property type="match status" value="1"/>
</dbReference>
<keyword evidence="4" id="KW-1185">Reference proteome</keyword>
<dbReference type="EMBL" id="CAICTM010003221">
    <property type="protein sequence ID" value="CAB9531077.1"/>
    <property type="molecule type" value="Genomic_DNA"/>
</dbReference>
<dbReference type="SMART" id="SM00516">
    <property type="entry name" value="SEC14"/>
    <property type="match status" value="1"/>
</dbReference>
<dbReference type="PANTHER" id="PTHR23324:SF83">
    <property type="entry name" value="SEC14-LIKE PROTEIN 2"/>
    <property type="match status" value="1"/>
</dbReference>
<organism evidence="3 4">
    <name type="scientific">Seminavis robusta</name>
    <dbReference type="NCBI Taxonomy" id="568900"/>
    <lineage>
        <taxon>Eukaryota</taxon>
        <taxon>Sar</taxon>
        <taxon>Stramenopiles</taxon>
        <taxon>Ochrophyta</taxon>
        <taxon>Bacillariophyta</taxon>
        <taxon>Bacillariophyceae</taxon>
        <taxon>Bacillariophycidae</taxon>
        <taxon>Naviculales</taxon>
        <taxon>Naviculaceae</taxon>
        <taxon>Seminavis</taxon>
    </lineage>
</organism>
<evidence type="ECO:0000313" key="3">
    <source>
        <dbReference type="EMBL" id="CAB9531077.1"/>
    </source>
</evidence>
<feature type="domain" description="CRAL-TRIO" evidence="2">
    <location>
        <begin position="94"/>
        <end position="271"/>
    </location>
</feature>
<feature type="compositionally biased region" description="Low complexity" evidence="1">
    <location>
        <begin position="334"/>
        <end position="393"/>
    </location>
</feature>
<dbReference type="AlphaFoldDB" id="A0A9N8F1R9"/>
<evidence type="ECO:0000313" key="4">
    <source>
        <dbReference type="Proteomes" id="UP001153069"/>
    </source>
</evidence>
<proteinExistence type="predicted"/>
<dbReference type="OrthoDB" id="1434354at2759"/>
<dbReference type="Gene3D" id="3.40.525.10">
    <property type="entry name" value="CRAL-TRIO lipid binding domain"/>
    <property type="match status" value="1"/>
</dbReference>
<dbReference type="SUPFAM" id="SSF52087">
    <property type="entry name" value="CRAL/TRIO domain"/>
    <property type="match status" value="1"/>
</dbReference>
<dbReference type="Proteomes" id="UP001153069">
    <property type="component" value="Unassembled WGS sequence"/>
</dbReference>